<evidence type="ECO:0000256" key="2">
    <source>
        <dbReference type="ARBA" id="ARBA00022475"/>
    </source>
</evidence>
<organism evidence="7 8">
    <name type="scientific">Cohnella phaseoli</name>
    <dbReference type="NCBI Taxonomy" id="456490"/>
    <lineage>
        <taxon>Bacteria</taxon>
        <taxon>Bacillati</taxon>
        <taxon>Bacillota</taxon>
        <taxon>Bacilli</taxon>
        <taxon>Bacillales</taxon>
        <taxon>Paenibacillaceae</taxon>
        <taxon>Cohnella</taxon>
    </lineage>
</organism>
<feature type="transmembrane region" description="Helical" evidence="6">
    <location>
        <begin position="50"/>
        <end position="67"/>
    </location>
</feature>
<keyword evidence="2" id="KW-1003">Cell membrane</keyword>
<dbReference type="InterPro" id="IPR051461">
    <property type="entry name" value="UPF0750_membrane"/>
</dbReference>
<dbReference type="PIRSF" id="PIRSF006483">
    <property type="entry name" value="Membrane_protein_YitT"/>
    <property type="match status" value="1"/>
</dbReference>
<feature type="transmembrane region" description="Helical" evidence="6">
    <location>
        <begin position="79"/>
        <end position="97"/>
    </location>
</feature>
<dbReference type="GO" id="GO:0005886">
    <property type="term" value="C:plasma membrane"/>
    <property type="evidence" value="ECO:0007669"/>
    <property type="project" value="UniProtKB-SubCell"/>
</dbReference>
<keyword evidence="3 6" id="KW-0812">Transmembrane</keyword>
<reference evidence="7 8" key="1">
    <citation type="submission" date="2018-07" db="EMBL/GenBank/DDBJ databases">
        <title>Genomic Encyclopedia of Type Strains, Phase III (KMG-III): the genomes of soil and plant-associated and newly described type strains.</title>
        <authorList>
            <person name="Whitman W."/>
        </authorList>
    </citation>
    <scope>NUCLEOTIDE SEQUENCE [LARGE SCALE GENOMIC DNA]</scope>
    <source>
        <strain evidence="7 8">CECT 7287</strain>
    </source>
</reference>
<comment type="subcellular location">
    <subcellularLocation>
        <location evidence="1">Cell membrane</location>
        <topology evidence="1">Multi-pass membrane protein</topology>
    </subcellularLocation>
</comment>
<accession>A0A3D9IXL7</accession>
<evidence type="ECO:0000256" key="3">
    <source>
        <dbReference type="ARBA" id="ARBA00022692"/>
    </source>
</evidence>
<proteinExistence type="predicted"/>
<dbReference type="EMBL" id="QRDZ01000018">
    <property type="protein sequence ID" value="RED66394.1"/>
    <property type="molecule type" value="Genomic_DNA"/>
</dbReference>
<comment type="caution">
    <text evidence="7">The sequence shown here is derived from an EMBL/GenBank/DDBJ whole genome shotgun (WGS) entry which is preliminary data.</text>
</comment>
<keyword evidence="4 6" id="KW-1133">Transmembrane helix</keyword>
<dbReference type="InterPro" id="IPR003740">
    <property type="entry name" value="YitT"/>
</dbReference>
<dbReference type="RefSeq" id="WP_116062634.1">
    <property type="nucleotide sequence ID" value="NZ_QRDZ01000018.1"/>
</dbReference>
<evidence type="ECO:0000256" key="4">
    <source>
        <dbReference type="ARBA" id="ARBA00022989"/>
    </source>
</evidence>
<keyword evidence="5 6" id="KW-0472">Membrane</keyword>
<keyword evidence="8" id="KW-1185">Reference proteome</keyword>
<sequence length="266" mass="29173">MTHMRISVRLAWVTLGAILSAVGLELFLVPHNMMIGGVTGASAIFSYLSEMRLGLFLFLLNLPLILFRYRKLDAQTRLLTFAGLAVLSLSAFFLHPAPAAMDHTLASSAAGGIALGLGIGIVLRYGGFLDAADGWAMTSEAKTPRRISRRYWLFNGAVLFAGGFVFGWDEAMYSIIAFLLAYRCSDFALSGFSLTRMVWITSECVDEIRETLQSDYGKEVIVLDNGESGGEKVMLCTVSRMEQAAVIRRIRSLDPDCSLAFHAAHR</sequence>
<dbReference type="PANTHER" id="PTHR33545">
    <property type="entry name" value="UPF0750 MEMBRANE PROTEIN YITT-RELATED"/>
    <property type="match status" value="1"/>
</dbReference>
<name>A0A3D9IXL7_9BACL</name>
<evidence type="ECO:0000256" key="1">
    <source>
        <dbReference type="ARBA" id="ARBA00004651"/>
    </source>
</evidence>
<gene>
    <name evidence="7" type="ORF">DFP98_11814</name>
</gene>
<evidence type="ECO:0000256" key="6">
    <source>
        <dbReference type="SAM" id="Phobius"/>
    </source>
</evidence>
<feature type="transmembrane region" description="Helical" evidence="6">
    <location>
        <begin position="150"/>
        <end position="168"/>
    </location>
</feature>
<dbReference type="PANTHER" id="PTHR33545:SF3">
    <property type="entry name" value="UPF0750 MEMBRANE PROTEIN YQFU"/>
    <property type="match status" value="1"/>
</dbReference>
<protein>
    <submittedName>
        <fullName evidence="7">Uncharacterized membrane-anchored protein YitT (DUF2179 family)</fullName>
    </submittedName>
</protein>
<evidence type="ECO:0000313" key="7">
    <source>
        <dbReference type="EMBL" id="RED66394.1"/>
    </source>
</evidence>
<feature type="transmembrane region" description="Helical" evidence="6">
    <location>
        <begin position="174"/>
        <end position="194"/>
    </location>
</feature>
<dbReference type="Pfam" id="PF02588">
    <property type="entry name" value="YitT_membrane"/>
    <property type="match status" value="1"/>
</dbReference>
<evidence type="ECO:0000313" key="8">
    <source>
        <dbReference type="Proteomes" id="UP000256977"/>
    </source>
</evidence>
<feature type="transmembrane region" description="Helical" evidence="6">
    <location>
        <begin position="109"/>
        <end position="129"/>
    </location>
</feature>
<dbReference type="OrthoDB" id="9779786at2"/>
<dbReference type="AlphaFoldDB" id="A0A3D9IXL7"/>
<dbReference type="Proteomes" id="UP000256977">
    <property type="component" value="Unassembled WGS sequence"/>
</dbReference>
<evidence type="ECO:0000256" key="5">
    <source>
        <dbReference type="ARBA" id="ARBA00023136"/>
    </source>
</evidence>